<dbReference type="AlphaFoldDB" id="A0A157SZH6"/>
<gene>
    <name evidence="2" type="ORF">SSOP1_0980</name>
</gene>
<dbReference type="EMBL" id="LT549890">
    <property type="protein sequence ID" value="SAI84534.1"/>
    <property type="molecule type" value="Genomic_DNA"/>
</dbReference>
<evidence type="ECO:0000313" key="2">
    <source>
        <dbReference type="EMBL" id="SAI84534.1"/>
    </source>
</evidence>
<sequence>MFISFVEYLLIDAGGTSTKVFVHDGEKIVRQYKYEPASVDKVGPYKSVLRLSNIVSIFNKKFDRIAISLAGIDSEVMAKEVKGQLYPRLSKYADKVIIEHDAHVVLMSNADKGCITIAGTGSIVYGFDGSQRIIKGDRGWLVGDICSGFWLGREFLHELLREFQGLSNDRSLTQFSTFKTEEDLVRFLYKNSCNPAKIAQFSVNLLNAIRQNNIKAIRILNNCMSEFSTLVQMVCKAVNSNVVYYFGGMYESPVYVSFFKRELEKKGIKSVKSRSVINGLLRLLEL</sequence>
<dbReference type="Gene3D" id="3.30.420.40">
    <property type="match status" value="2"/>
</dbReference>
<reference evidence="3" key="1">
    <citation type="submission" date="2016-04" db="EMBL/GenBank/DDBJ databases">
        <authorList>
            <person name="Shah S.A."/>
            <person name="Garrett R.A."/>
        </authorList>
    </citation>
    <scope>NUCLEOTIDE SEQUENCE [LARGE SCALE GENOMIC DNA]</scope>
    <source>
        <strain evidence="3">ATCC 35091 / DSM 1616 / JCM 8930 / NBRC 15331 / P1</strain>
    </source>
</reference>
<dbReference type="Pfam" id="PF01869">
    <property type="entry name" value="BcrAD_BadFG"/>
    <property type="match status" value="1"/>
</dbReference>
<evidence type="ECO:0000313" key="3">
    <source>
        <dbReference type="Proteomes" id="UP000076770"/>
    </source>
</evidence>
<feature type="domain" description="ATPase BadF/BadG/BcrA/BcrD type" evidence="1">
    <location>
        <begin position="11"/>
        <end position="270"/>
    </location>
</feature>
<proteinExistence type="predicted"/>
<dbReference type="InterPro" id="IPR039758">
    <property type="entry name" value="NAGK-like"/>
</dbReference>
<dbReference type="GO" id="GO:0045127">
    <property type="term" value="F:N-acetylglucosamine kinase activity"/>
    <property type="evidence" value="ECO:0007669"/>
    <property type="project" value="InterPro"/>
</dbReference>
<dbReference type="InterPro" id="IPR002731">
    <property type="entry name" value="ATPase_BadF"/>
</dbReference>
<accession>A0A157SZH6</accession>
<organism evidence="2 3">
    <name type="scientific">Saccharolobus solfataricus</name>
    <name type="common">Sulfolobus solfataricus</name>
    <dbReference type="NCBI Taxonomy" id="2287"/>
    <lineage>
        <taxon>Archaea</taxon>
        <taxon>Thermoproteota</taxon>
        <taxon>Thermoprotei</taxon>
        <taxon>Sulfolobales</taxon>
        <taxon>Sulfolobaceae</taxon>
        <taxon>Saccharolobus</taxon>
    </lineage>
</organism>
<dbReference type="PATRIC" id="fig|2287.9.peg.992"/>
<protein>
    <submittedName>
        <fullName evidence="2">ATPase BadF/BadG/BcrA/BcrD type</fullName>
    </submittedName>
</protein>
<dbReference type="PANTHER" id="PTHR12862:SF0">
    <property type="entry name" value="N-ACETYL-D-GLUCOSAMINE KINASE"/>
    <property type="match status" value="1"/>
</dbReference>
<name>A0A157SZH6_SACSO</name>
<dbReference type="InterPro" id="IPR043129">
    <property type="entry name" value="ATPase_NBD"/>
</dbReference>
<dbReference type="SUPFAM" id="SSF53067">
    <property type="entry name" value="Actin-like ATPase domain"/>
    <property type="match status" value="1"/>
</dbReference>
<dbReference type="PANTHER" id="PTHR12862">
    <property type="entry name" value="BADF TYPE ATPASE DOMAIN-CONTAINING PROTEIN"/>
    <property type="match status" value="1"/>
</dbReference>
<dbReference type="Proteomes" id="UP000076770">
    <property type="component" value="Chromosome i"/>
</dbReference>
<evidence type="ECO:0000259" key="1">
    <source>
        <dbReference type="Pfam" id="PF01869"/>
    </source>
</evidence>